<dbReference type="OrthoDB" id="2142683at2759"/>
<dbReference type="Gene3D" id="3.10.100.10">
    <property type="entry name" value="Mannose-Binding Protein A, subunit A"/>
    <property type="match status" value="1"/>
</dbReference>
<comment type="subcellular location">
    <subcellularLocation>
        <location evidence="1">Secreted</location>
    </subcellularLocation>
</comment>
<accession>V8N5F5</accession>
<dbReference type="AlphaFoldDB" id="V8N5F5"/>
<evidence type="ECO:0000256" key="3">
    <source>
        <dbReference type="ARBA" id="ARBA00022525"/>
    </source>
</evidence>
<dbReference type="PROSITE" id="PS50041">
    <property type="entry name" value="C_TYPE_LECTIN_2"/>
    <property type="match status" value="1"/>
</dbReference>
<evidence type="ECO:0000256" key="1">
    <source>
        <dbReference type="ARBA" id="ARBA00004613"/>
    </source>
</evidence>
<comment type="caution">
    <text evidence="6">The sequence shown here is derived from an EMBL/GenBank/DDBJ whole genome shotgun (WGS) entry which is preliminary data.</text>
</comment>
<comment type="similarity">
    <text evidence="2">Belongs to the true venom lectin family.</text>
</comment>
<feature type="non-terminal residue" evidence="6">
    <location>
        <position position="1"/>
    </location>
</feature>
<dbReference type="Pfam" id="PF00059">
    <property type="entry name" value="Lectin_C"/>
    <property type="match status" value="1"/>
</dbReference>
<evidence type="ECO:0000256" key="4">
    <source>
        <dbReference type="ARBA" id="ARBA00023157"/>
    </source>
</evidence>
<dbReference type="Proteomes" id="UP000018936">
    <property type="component" value="Unassembled WGS sequence"/>
</dbReference>
<organism evidence="6 7">
    <name type="scientific">Ophiophagus hannah</name>
    <name type="common">King cobra</name>
    <name type="synonym">Naja hannah</name>
    <dbReference type="NCBI Taxonomy" id="8665"/>
    <lineage>
        <taxon>Eukaryota</taxon>
        <taxon>Metazoa</taxon>
        <taxon>Chordata</taxon>
        <taxon>Craniata</taxon>
        <taxon>Vertebrata</taxon>
        <taxon>Euteleostomi</taxon>
        <taxon>Lepidosauria</taxon>
        <taxon>Squamata</taxon>
        <taxon>Bifurcata</taxon>
        <taxon>Unidentata</taxon>
        <taxon>Episquamata</taxon>
        <taxon>Toxicofera</taxon>
        <taxon>Serpentes</taxon>
        <taxon>Colubroidea</taxon>
        <taxon>Elapidae</taxon>
        <taxon>Elapinae</taxon>
        <taxon>Ophiophagus</taxon>
    </lineage>
</organism>
<evidence type="ECO:0000313" key="7">
    <source>
        <dbReference type="Proteomes" id="UP000018936"/>
    </source>
</evidence>
<dbReference type="PROSITE" id="PS00615">
    <property type="entry name" value="C_TYPE_LECTIN_1"/>
    <property type="match status" value="1"/>
</dbReference>
<gene>
    <name evidence="6" type="primary">ASGR1</name>
    <name evidence="6" type="ORF">L345_16927</name>
</gene>
<proteinExistence type="inferred from homology"/>
<evidence type="ECO:0000259" key="5">
    <source>
        <dbReference type="PROSITE" id="PS50041"/>
    </source>
</evidence>
<keyword evidence="6" id="KW-0675">Receptor</keyword>
<dbReference type="GO" id="GO:0005576">
    <property type="term" value="C:extracellular region"/>
    <property type="evidence" value="ECO:0007669"/>
    <property type="project" value="UniProtKB-SubCell"/>
</dbReference>
<keyword evidence="7" id="KW-1185">Reference proteome</keyword>
<protein>
    <submittedName>
        <fullName evidence="6">Asialoglycoprotein receptor 1</fullName>
    </submittedName>
</protein>
<evidence type="ECO:0000256" key="2">
    <source>
        <dbReference type="ARBA" id="ARBA00006250"/>
    </source>
</evidence>
<reference evidence="6 7" key="1">
    <citation type="journal article" date="2013" name="Proc. Natl. Acad. Sci. U.S.A.">
        <title>The king cobra genome reveals dynamic gene evolution and adaptation in the snake venom system.</title>
        <authorList>
            <person name="Vonk F.J."/>
            <person name="Casewell N.R."/>
            <person name="Henkel C.V."/>
            <person name="Heimberg A.M."/>
            <person name="Jansen H.J."/>
            <person name="McCleary R.J."/>
            <person name="Kerkkamp H.M."/>
            <person name="Vos R.A."/>
            <person name="Guerreiro I."/>
            <person name="Calvete J.J."/>
            <person name="Wuster W."/>
            <person name="Woods A.E."/>
            <person name="Logan J.M."/>
            <person name="Harrison R.A."/>
            <person name="Castoe T.A."/>
            <person name="de Koning A.P."/>
            <person name="Pollock D.D."/>
            <person name="Yandell M."/>
            <person name="Calderon D."/>
            <person name="Renjifo C."/>
            <person name="Currier R.B."/>
            <person name="Salgado D."/>
            <person name="Pla D."/>
            <person name="Sanz L."/>
            <person name="Hyder A.S."/>
            <person name="Ribeiro J.M."/>
            <person name="Arntzen J.W."/>
            <person name="van den Thillart G.E."/>
            <person name="Boetzer M."/>
            <person name="Pirovano W."/>
            <person name="Dirks R.P."/>
            <person name="Spaink H.P."/>
            <person name="Duboule D."/>
            <person name="McGlinn E."/>
            <person name="Kini R.M."/>
            <person name="Richardson M.K."/>
        </authorList>
    </citation>
    <scope>NUCLEOTIDE SEQUENCE</scope>
    <source>
        <tissue evidence="6">Blood</tissue>
    </source>
</reference>
<feature type="domain" description="C-type lectin" evidence="5">
    <location>
        <begin position="30"/>
        <end position="98"/>
    </location>
</feature>
<dbReference type="InterPro" id="IPR016187">
    <property type="entry name" value="CTDL_fold"/>
</dbReference>
<dbReference type="InterPro" id="IPR016186">
    <property type="entry name" value="C-type_lectin-like/link_sf"/>
</dbReference>
<keyword evidence="3" id="KW-0964">Secreted</keyword>
<evidence type="ECO:0000313" key="6">
    <source>
        <dbReference type="EMBL" id="ETE57360.1"/>
    </source>
</evidence>
<dbReference type="EMBL" id="AZIM01008693">
    <property type="protein sequence ID" value="ETE57360.1"/>
    <property type="molecule type" value="Genomic_DNA"/>
</dbReference>
<keyword evidence="4" id="KW-1015">Disulfide bond</keyword>
<sequence>MPKPIAKATMLTCNSCRSVPGQTICGSGWWTAVAAGSGWMARPTQWSHSRFNWRDWCPDQPDNWYNQELGGGEDCAHLHHNGCWNDDHCSRLYGSICEMEMDN</sequence>
<dbReference type="InterPro" id="IPR018378">
    <property type="entry name" value="C-type_lectin_CS"/>
</dbReference>
<name>V8N5F5_OPHHA</name>
<dbReference type="InterPro" id="IPR001304">
    <property type="entry name" value="C-type_lectin-like"/>
</dbReference>
<dbReference type="SUPFAM" id="SSF56436">
    <property type="entry name" value="C-type lectin-like"/>
    <property type="match status" value="1"/>
</dbReference>